<dbReference type="PROSITE" id="PS50234">
    <property type="entry name" value="VWFA"/>
    <property type="match status" value="1"/>
</dbReference>
<name>A0A1R3VC37_9HYPH</name>
<dbReference type="Proteomes" id="UP000188388">
    <property type="component" value="Unassembled WGS sequence"/>
</dbReference>
<dbReference type="Pfam" id="PF06707">
    <property type="entry name" value="DUF1194"/>
    <property type="match status" value="1"/>
</dbReference>
<evidence type="ECO:0000259" key="1">
    <source>
        <dbReference type="PROSITE" id="PS50234"/>
    </source>
</evidence>
<gene>
    <name evidence="2" type="ORF">BQ8794_40072</name>
</gene>
<dbReference type="InterPro" id="IPR002035">
    <property type="entry name" value="VWF_A"/>
</dbReference>
<dbReference type="SUPFAM" id="SSF53300">
    <property type="entry name" value="vWA-like"/>
    <property type="match status" value="1"/>
</dbReference>
<dbReference type="EMBL" id="FTPD01000034">
    <property type="protein sequence ID" value="SIT57473.1"/>
    <property type="molecule type" value="Genomic_DNA"/>
</dbReference>
<dbReference type="Gene3D" id="3.40.50.410">
    <property type="entry name" value="von Willebrand factor, type A domain"/>
    <property type="match status" value="1"/>
</dbReference>
<dbReference type="STRING" id="1631249.BQ8794_40072"/>
<keyword evidence="3" id="KW-1185">Reference proteome</keyword>
<protein>
    <recommendedName>
        <fullName evidence="1">VWFA domain-containing protein</fullName>
    </recommendedName>
</protein>
<feature type="domain" description="VWFA" evidence="1">
    <location>
        <begin position="54"/>
        <end position="254"/>
    </location>
</feature>
<dbReference type="RefSeq" id="WP_077380741.1">
    <property type="nucleotide sequence ID" value="NZ_FTPD01000034.1"/>
</dbReference>
<evidence type="ECO:0000313" key="3">
    <source>
        <dbReference type="Proteomes" id="UP000188388"/>
    </source>
</evidence>
<reference evidence="3" key="1">
    <citation type="submission" date="2017-01" db="EMBL/GenBank/DDBJ databases">
        <authorList>
            <person name="Brunel B."/>
        </authorList>
    </citation>
    <scope>NUCLEOTIDE SEQUENCE [LARGE SCALE GENOMIC DNA]</scope>
</reference>
<accession>A0A1R3VC37</accession>
<organism evidence="2 3">
    <name type="scientific">Mesorhizobium prunaredense</name>
    <dbReference type="NCBI Taxonomy" id="1631249"/>
    <lineage>
        <taxon>Bacteria</taxon>
        <taxon>Pseudomonadati</taxon>
        <taxon>Pseudomonadota</taxon>
        <taxon>Alphaproteobacteria</taxon>
        <taxon>Hyphomicrobiales</taxon>
        <taxon>Phyllobacteriaceae</taxon>
        <taxon>Mesorhizobium</taxon>
    </lineage>
</organism>
<dbReference type="AlphaFoldDB" id="A0A1R3VC37"/>
<evidence type="ECO:0000313" key="2">
    <source>
        <dbReference type="EMBL" id="SIT57473.1"/>
    </source>
</evidence>
<dbReference type="InterPro" id="IPR010607">
    <property type="entry name" value="DUF1194"/>
</dbReference>
<dbReference type="InterPro" id="IPR036465">
    <property type="entry name" value="vWFA_dom_sf"/>
</dbReference>
<proteinExistence type="predicted"/>
<sequence>MQVLSFTVLSAGLLRMLLVADQPVHGNYYTNDLCPCEIRGKLLLDDRVDVVDVAIVLAVDMSGSINQIEATLQRESYAAALESSTVLKVIKEGMHGKIAVTFVEWSSRGSLKTRLDWTILSNANDASVIAEAIRKKSQGQYRDPHSAKTSISYAIDVSVDAFDKLPVPTLRRVIDISGDGTNNDGSSLEESRQRALQKAIVINGLPIGAEVENGETTAEYYERHVIGGAGSFIIPADSSAEFQWAIINKLIREVSSTSGETRS</sequence>